<sequence length="181" mass="22002">MFELEYELSKKDYIEYDLFSLMASSTMKKLLFIQRYIISLIFLVAPFVGRKISTISFEIWFIVFIIIYLVWVIFYPKFFEAMLKIRLERMINRGKQEYLFGNHKILIRPEGVFENNKTGVYESHWTAIKKIVETKEKIYIYREAIGVIIIPKRFFFSLNYKEEFIKLVEKYSELERISIEY</sequence>
<gene>
    <name evidence="3" type="ORF">SAMN02745941_02352</name>
</gene>
<evidence type="ECO:0000313" key="4">
    <source>
        <dbReference type="Proteomes" id="UP000184241"/>
    </source>
</evidence>
<dbReference type="RefSeq" id="WP_073019678.1">
    <property type="nucleotide sequence ID" value="NZ_FQXU01000007.1"/>
</dbReference>
<organism evidence="3 4">
    <name type="scientific">Clostridium intestinale DSM 6191</name>
    <dbReference type="NCBI Taxonomy" id="1121320"/>
    <lineage>
        <taxon>Bacteria</taxon>
        <taxon>Bacillati</taxon>
        <taxon>Bacillota</taxon>
        <taxon>Clostridia</taxon>
        <taxon>Eubacteriales</taxon>
        <taxon>Clostridiaceae</taxon>
        <taxon>Clostridium</taxon>
    </lineage>
</organism>
<dbReference type="EMBL" id="FQXU01000007">
    <property type="protein sequence ID" value="SHI17157.1"/>
    <property type="molecule type" value="Genomic_DNA"/>
</dbReference>
<name>A0A1M5YYR6_9CLOT</name>
<feature type="transmembrane region" description="Helical" evidence="1">
    <location>
        <begin position="55"/>
        <end position="76"/>
    </location>
</feature>
<accession>A0A1M5YYR6</accession>
<dbReference type="AlphaFoldDB" id="A0A1M5YYR6"/>
<keyword evidence="1" id="KW-1133">Transmembrane helix</keyword>
<keyword evidence="1" id="KW-0472">Membrane</keyword>
<evidence type="ECO:0000259" key="2">
    <source>
        <dbReference type="Pfam" id="PF14317"/>
    </source>
</evidence>
<dbReference type="InterPro" id="IPR025588">
    <property type="entry name" value="YcxB-like_C"/>
</dbReference>
<keyword evidence="1" id="KW-0812">Transmembrane</keyword>
<dbReference type="Pfam" id="PF14317">
    <property type="entry name" value="YcxB"/>
    <property type="match status" value="1"/>
</dbReference>
<evidence type="ECO:0000313" key="3">
    <source>
        <dbReference type="EMBL" id="SHI17157.1"/>
    </source>
</evidence>
<reference evidence="3 4" key="1">
    <citation type="submission" date="2016-11" db="EMBL/GenBank/DDBJ databases">
        <authorList>
            <person name="Jaros S."/>
            <person name="Januszkiewicz K."/>
            <person name="Wedrychowicz H."/>
        </authorList>
    </citation>
    <scope>NUCLEOTIDE SEQUENCE [LARGE SCALE GENOMIC DNA]</scope>
    <source>
        <strain evidence="3 4">DSM 6191</strain>
    </source>
</reference>
<feature type="domain" description="YcxB-like C-terminal" evidence="2">
    <location>
        <begin position="109"/>
        <end position="167"/>
    </location>
</feature>
<feature type="transmembrane region" description="Helical" evidence="1">
    <location>
        <begin position="30"/>
        <end position="49"/>
    </location>
</feature>
<evidence type="ECO:0000256" key="1">
    <source>
        <dbReference type="SAM" id="Phobius"/>
    </source>
</evidence>
<dbReference type="Proteomes" id="UP000184241">
    <property type="component" value="Unassembled WGS sequence"/>
</dbReference>
<protein>
    <submittedName>
        <fullName evidence="3">YcxB-like protein</fullName>
    </submittedName>
</protein>
<proteinExistence type="predicted"/>